<keyword evidence="2 5" id="KW-0812">Transmembrane</keyword>
<evidence type="ECO:0000256" key="2">
    <source>
        <dbReference type="ARBA" id="ARBA00022692"/>
    </source>
</evidence>
<keyword evidence="3 5" id="KW-1133">Transmembrane helix</keyword>
<evidence type="ECO:0000256" key="3">
    <source>
        <dbReference type="ARBA" id="ARBA00022989"/>
    </source>
</evidence>
<evidence type="ECO:0000259" key="6">
    <source>
        <dbReference type="Pfam" id="PF13515"/>
    </source>
</evidence>
<protein>
    <submittedName>
        <fullName evidence="7">FUSC family protein</fullName>
    </submittedName>
</protein>
<accession>A0ABU8VGN0</accession>
<feature type="transmembrane region" description="Helical" evidence="5">
    <location>
        <begin position="338"/>
        <end position="359"/>
    </location>
</feature>
<evidence type="ECO:0000256" key="5">
    <source>
        <dbReference type="SAM" id="Phobius"/>
    </source>
</evidence>
<dbReference type="EMBL" id="JBBKZU010000007">
    <property type="protein sequence ID" value="MEJ8812835.1"/>
    <property type="molecule type" value="Genomic_DNA"/>
</dbReference>
<dbReference type="InterPro" id="IPR049453">
    <property type="entry name" value="Memb_transporter_dom"/>
</dbReference>
<comment type="caution">
    <text evidence="7">The sequence shown here is derived from an EMBL/GenBank/DDBJ whole genome shotgun (WGS) entry which is preliminary data.</text>
</comment>
<reference evidence="7 8" key="1">
    <citation type="submission" date="2024-03" db="EMBL/GenBank/DDBJ databases">
        <title>Novel species of the genus Variovorax.</title>
        <authorList>
            <person name="Liu Q."/>
            <person name="Xin Y.-H."/>
        </authorList>
    </citation>
    <scope>NUCLEOTIDE SEQUENCE [LARGE SCALE GENOMIC DNA]</scope>
    <source>
        <strain evidence="7 8">KACC 18899</strain>
    </source>
</reference>
<evidence type="ECO:0000313" key="7">
    <source>
        <dbReference type="EMBL" id="MEJ8812835.1"/>
    </source>
</evidence>
<feature type="transmembrane region" description="Helical" evidence="5">
    <location>
        <begin position="307"/>
        <end position="326"/>
    </location>
</feature>
<evidence type="ECO:0000313" key="8">
    <source>
        <dbReference type="Proteomes" id="UP001365846"/>
    </source>
</evidence>
<feature type="transmembrane region" description="Helical" evidence="5">
    <location>
        <begin position="268"/>
        <end position="295"/>
    </location>
</feature>
<comment type="subcellular location">
    <subcellularLocation>
        <location evidence="1">Membrane</location>
        <topology evidence="1">Multi-pass membrane protein</topology>
    </subcellularLocation>
</comment>
<dbReference type="RefSeq" id="WP_340358085.1">
    <property type="nucleotide sequence ID" value="NZ_JBBKZU010000007.1"/>
</dbReference>
<name>A0ABU8VGN0_9BURK</name>
<sequence>MTASLPDSRNPRRVGHGESARLLLSPARIRESFSVTSSPPLRNAAVAGMQASLAALIAVSLAHFSPWAHLEGFPALGVLAALFGRFAQPGPRMRIVATAGALLLVSVGLPTLASRAGASPEMMLLCLALLAGALTVAVTQWRIGGPGAVIFVFAASAALGPVDSWHAAAARLALTAAGSMVAWVVCRLTDGLRSETAPPVPAPGSVRPAGHWLAAAGRVAFCAAIASMLAHAAALPFPAWAAIGATAVLQGGHLHITMHRAVQRMSGTVIGGGIAGLILANHPSFWLVLLAVVVLQFATEVVIGFNYAFGLVFVTPMALLMTSLASPAAAAAMPIARVLDTALGALVGIAFALVFSTLADRVHLATHHARKQAG</sequence>
<dbReference type="Pfam" id="PF13515">
    <property type="entry name" value="FUSC_2"/>
    <property type="match status" value="1"/>
</dbReference>
<feature type="transmembrane region" description="Helical" evidence="5">
    <location>
        <begin position="122"/>
        <end position="138"/>
    </location>
</feature>
<keyword evidence="4 5" id="KW-0472">Membrane</keyword>
<keyword evidence="8" id="KW-1185">Reference proteome</keyword>
<feature type="transmembrane region" description="Helical" evidence="5">
    <location>
        <begin position="145"/>
        <end position="162"/>
    </location>
</feature>
<feature type="transmembrane region" description="Helical" evidence="5">
    <location>
        <begin position="168"/>
        <end position="188"/>
    </location>
</feature>
<gene>
    <name evidence="7" type="ORF">WKW77_17245</name>
</gene>
<feature type="domain" description="Integral membrane bound transporter" evidence="6">
    <location>
        <begin position="225"/>
        <end position="350"/>
    </location>
</feature>
<feature type="transmembrane region" description="Helical" evidence="5">
    <location>
        <begin position="95"/>
        <end position="116"/>
    </location>
</feature>
<evidence type="ECO:0000256" key="1">
    <source>
        <dbReference type="ARBA" id="ARBA00004141"/>
    </source>
</evidence>
<organism evidence="7 8">
    <name type="scientific">Variovorax ureilyticus</name>
    <dbReference type="NCBI Taxonomy" id="1836198"/>
    <lineage>
        <taxon>Bacteria</taxon>
        <taxon>Pseudomonadati</taxon>
        <taxon>Pseudomonadota</taxon>
        <taxon>Betaproteobacteria</taxon>
        <taxon>Burkholderiales</taxon>
        <taxon>Comamonadaceae</taxon>
        <taxon>Variovorax</taxon>
    </lineage>
</organism>
<proteinExistence type="predicted"/>
<evidence type="ECO:0000256" key="4">
    <source>
        <dbReference type="ARBA" id="ARBA00023136"/>
    </source>
</evidence>
<dbReference type="Proteomes" id="UP001365846">
    <property type="component" value="Unassembled WGS sequence"/>
</dbReference>